<dbReference type="InterPro" id="IPR039615">
    <property type="entry name" value="PKS"/>
</dbReference>
<evidence type="ECO:0000256" key="1">
    <source>
        <dbReference type="SAM" id="MobiDB-lite"/>
    </source>
</evidence>
<feature type="compositionally biased region" description="Basic and acidic residues" evidence="1">
    <location>
        <begin position="117"/>
        <end position="133"/>
    </location>
</feature>
<proteinExistence type="predicted"/>
<dbReference type="EMBL" id="CP039351">
    <property type="protein sequence ID" value="QCD99423.1"/>
    <property type="molecule type" value="Genomic_DNA"/>
</dbReference>
<dbReference type="AlphaFoldDB" id="A0A4D6MF60"/>
<gene>
    <name evidence="2" type="ORF">DEO72_LG7g704</name>
</gene>
<dbReference type="GO" id="GO:0009638">
    <property type="term" value="P:phototropism"/>
    <property type="evidence" value="ECO:0007669"/>
    <property type="project" value="InterPro"/>
</dbReference>
<dbReference type="PANTHER" id="PTHR33781:SF1">
    <property type="entry name" value="PROTEIN PHYTOCHROME KINASE SUBSTRATE 4"/>
    <property type="match status" value="1"/>
</dbReference>
<name>A0A4D6MF60_VIGUN</name>
<accession>A0A4D6MF60</accession>
<evidence type="ECO:0000313" key="3">
    <source>
        <dbReference type="Proteomes" id="UP000501690"/>
    </source>
</evidence>
<protein>
    <submittedName>
        <fullName evidence="2">Uncharacterized protein</fullName>
    </submittedName>
</protein>
<dbReference type="Proteomes" id="UP000501690">
    <property type="component" value="Linkage Group LG7"/>
</dbReference>
<organism evidence="2 3">
    <name type="scientific">Vigna unguiculata</name>
    <name type="common">Cowpea</name>
    <dbReference type="NCBI Taxonomy" id="3917"/>
    <lineage>
        <taxon>Eukaryota</taxon>
        <taxon>Viridiplantae</taxon>
        <taxon>Streptophyta</taxon>
        <taxon>Embryophyta</taxon>
        <taxon>Tracheophyta</taxon>
        <taxon>Spermatophyta</taxon>
        <taxon>Magnoliopsida</taxon>
        <taxon>eudicotyledons</taxon>
        <taxon>Gunneridae</taxon>
        <taxon>Pentapetalae</taxon>
        <taxon>rosids</taxon>
        <taxon>fabids</taxon>
        <taxon>Fabales</taxon>
        <taxon>Fabaceae</taxon>
        <taxon>Papilionoideae</taxon>
        <taxon>50 kb inversion clade</taxon>
        <taxon>NPAAA clade</taxon>
        <taxon>indigoferoid/millettioid clade</taxon>
        <taxon>Phaseoleae</taxon>
        <taxon>Vigna</taxon>
    </lineage>
</organism>
<sequence>MQNPQNLRNRKHTKSIWLLRRKCLCTGKKSVQIKESTQESKSQTSQQERNYKLHNVANHIAPNKWILNQTPASLPVLVTATTTIAAAKSQRDFTFPVLNPNNPITKLKLANGVAEEDSPRDSLEVFRPPDKPAPKPLNFPFPRTKTATIEASMQRAVMNLHQLTTTMNNASQIGEEDLDGGGRWWQRRRKVVAGRETRE</sequence>
<evidence type="ECO:0000313" key="2">
    <source>
        <dbReference type="EMBL" id="QCD99423.1"/>
    </source>
</evidence>
<feature type="region of interest" description="Disordered" evidence="1">
    <location>
        <begin position="115"/>
        <end position="137"/>
    </location>
</feature>
<dbReference type="PANTHER" id="PTHR33781">
    <property type="entry name" value="PROTEIN PHYTOCHROME KINASE SUBSTRATE 1-RELATED"/>
    <property type="match status" value="1"/>
</dbReference>
<reference evidence="2 3" key="1">
    <citation type="submission" date="2019-04" db="EMBL/GenBank/DDBJ databases">
        <title>An improved genome assembly and genetic linkage map for asparagus bean, Vigna unguiculata ssp. sesquipedialis.</title>
        <authorList>
            <person name="Xia Q."/>
            <person name="Zhang R."/>
            <person name="Dong Y."/>
        </authorList>
    </citation>
    <scope>NUCLEOTIDE SEQUENCE [LARGE SCALE GENOMIC DNA]</scope>
    <source>
        <tissue evidence="2">Leaf</tissue>
    </source>
</reference>
<keyword evidence="3" id="KW-1185">Reference proteome</keyword>